<evidence type="ECO:0000259" key="3">
    <source>
        <dbReference type="Pfam" id="PF08279"/>
    </source>
</evidence>
<evidence type="ECO:0000259" key="2">
    <source>
        <dbReference type="Pfam" id="PF02829"/>
    </source>
</evidence>
<dbReference type="InterPro" id="IPR004173">
    <property type="entry name" value="3H_domain"/>
</dbReference>
<reference evidence="4 5" key="1">
    <citation type="submission" date="2009-02" db="EMBL/GenBank/DDBJ databases">
        <title>Sequencing of the draft genome and assembly of Dethiobacter alkaliphilus AHT 1.</title>
        <authorList>
            <consortium name="US DOE Joint Genome Institute (JGI-PGF)"/>
            <person name="Lucas S."/>
            <person name="Copeland A."/>
            <person name="Lapidus A."/>
            <person name="Glavina del Rio T."/>
            <person name="Dalin E."/>
            <person name="Tice H."/>
            <person name="Bruce D."/>
            <person name="Goodwin L."/>
            <person name="Pitluck S."/>
            <person name="Larimer F."/>
            <person name="Land M.L."/>
            <person name="Hauser L."/>
            <person name="Muyzer G."/>
        </authorList>
    </citation>
    <scope>NUCLEOTIDE SEQUENCE [LARGE SCALE GENOMIC DNA]</scope>
    <source>
        <strain evidence="4 5">AHT 1</strain>
    </source>
</reference>
<dbReference type="AlphaFoldDB" id="C0GKY6"/>
<gene>
    <name evidence="4" type="ORF">DealDRAFT_3145</name>
</gene>
<proteinExistence type="predicted"/>
<comment type="caution">
    <text evidence="4">The sequence shown here is derived from an EMBL/GenBank/DDBJ whole genome shotgun (WGS) entry which is preliminary data.</text>
</comment>
<dbReference type="Proteomes" id="UP000006443">
    <property type="component" value="Unassembled WGS sequence"/>
</dbReference>
<feature type="binding site" evidence="1">
    <location>
        <position position="146"/>
    </location>
    <ligand>
        <name>Ni(2+)</name>
        <dbReference type="ChEBI" id="CHEBI:49786"/>
    </ligand>
</feature>
<dbReference type="eggNOG" id="COG1827">
    <property type="taxonomic scope" value="Bacteria"/>
</dbReference>
<keyword evidence="1" id="KW-0533">Nickel</keyword>
<dbReference type="RefSeq" id="WP_008519284.1">
    <property type="nucleotide sequence ID" value="NZ_ACJM01000031.1"/>
</dbReference>
<feature type="domain" description="Helix-turn-helix type 11" evidence="3">
    <location>
        <begin position="6"/>
        <end position="58"/>
    </location>
</feature>
<feature type="binding site" evidence="1">
    <location>
        <position position="77"/>
    </location>
    <ligand>
        <name>Ni(2+)</name>
        <dbReference type="ChEBI" id="CHEBI:49786"/>
    </ligand>
</feature>
<evidence type="ECO:0000313" key="5">
    <source>
        <dbReference type="Proteomes" id="UP000006443"/>
    </source>
</evidence>
<keyword evidence="5" id="KW-1185">Reference proteome</keyword>
<protein>
    <submittedName>
        <fullName evidence="4">3H domain protein</fullName>
    </submittedName>
</protein>
<feature type="binding site" evidence="1">
    <location>
        <position position="144"/>
    </location>
    <ligand>
        <name>Ni(2+)</name>
        <dbReference type="ChEBI" id="CHEBI:49786"/>
    </ligand>
</feature>
<evidence type="ECO:0000256" key="1">
    <source>
        <dbReference type="PIRSR" id="PIRSR037847-1"/>
    </source>
</evidence>
<dbReference type="InterPro" id="IPR013196">
    <property type="entry name" value="HTH_11"/>
</dbReference>
<dbReference type="Pfam" id="PF02829">
    <property type="entry name" value="3H"/>
    <property type="match status" value="1"/>
</dbReference>
<dbReference type="PIRSF" id="PIRSF037847">
    <property type="entry name" value="NiaR"/>
    <property type="match status" value="1"/>
</dbReference>
<dbReference type="Pfam" id="PF08279">
    <property type="entry name" value="HTH_11"/>
    <property type="match status" value="1"/>
</dbReference>
<sequence length="171" mass="18709">MEAEKRREELLRSLREAEKPVTGGDLAQRFGVSRQVIVQDIAILRAAGEQILATPQGYMIPLNQAAAAVQAVLACRHTPQEIEAEIGIVVDLGGKVLDVVVEHPVYGEMRGNLMISSRRDLNHFLERLAVTEARPLAELTDGVHLHTIEAPDNGVLEEIIAGLRAAHFLVD</sequence>
<dbReference type="SUPFAM" id="SSF46785">
    <property type="entry name" value="Winged helix' DNA-binding domain"/>
    <property type="match status" value="1"/>
</dbReference>
<dbReference type="InterPro" id="IPR026043">
    <property type="entry name" value="NadR"/>
</dbReference>
<accession>C0GKY6</accession>
<dbReference type="PANTHER" id="PTHR40068:SF1">
    <property type="entry name" value="TRANSCRIPTION REPRESSOR NIAR-RELATED"/>
    <property type="match status" value="1"/>
</dbReference>
<dbReference type="InterPro" id="IPR036390">
    <property type="entry name" value="WH_DNA-bd_sf"/>
</dbReference>
<feature type="binding site" evidence="1">
    <location>
        <position position="85"/>
    </location>
    <ligand>
        <name>Ni(2+)</name>
        <dbReference type="ChEBI" id="CHEBI:49786"/>
    </ligand>
</feature>
<name>C0GKY6_DETAL</name>
<dbReference type="PANTHER" id="PTHR40068">
    <property type="entry name" value="TRANSCRIPTION REPRESSOR NIAR-RELATED"/>
    <property type="match status" value="1"/>
</dbReference>
<organism evidence="4 5">
    <name type="scientific">Dethiobacter alkaliphilus AHT 1</name>
    <dbReference type="NCBI Taxonomy" id="555088"/>
    <lineage>
        <taxon>Bacteria</taxon>
        <taxon>Bacillati</taxon>
        <taxon>Bacillota</taxon>
        <taxon>Dethiobacteria</taxon>
        <taxon>Dethiobacterales</taxon>
        <taxon>Dethiobacteraceae</taxon>
        <taxon>Dethiobacter</taxon>
    </lineage>
</organism>
<keyword evidence="1" id="KW-0479">Metal-binding</keyword>
<dbReference type="InterPro" id="IPR035922">
    <property type="entry name" value="3H_dom_sf"/>
</dbReference>
<dbReference type="InterPro" id="IPR036388">
    <property type="entry name" value="WH-like_DNA-bd_sf"/>
</dbReference>
<dbReference type="SUPFAM" id="SSF75500">
    <property type="entry name" value="Putative transcriptional regulator TM1602, C-terminal domain"/>
    <property type="match status" value="1"/>
</dbReference>
<dbReference type="GO" id="GO:0046872">
    <property type="term" value="F:metal ion binding"/>
    <property type="evidence" value="ECO:0007669"/>
    <property type="project" value="UniProtKB-KW"/>
</dbReference>
<dbReference type="OrthoDB" id="9792661at2"/>
<dbReference type="EMBL" id="ACJM01000031">
    <property type="protein sequence ID" value="EEG75998.1"/>
    <property type="molecule type" value="Genomic_DNA"/>
</dbReference>
<dbReference type="STRING" id="555088.DealDRAFT_3145"/>
<feature type="domain" description="3H" evidence="2">
    <location>
        <begin position="74"/>
        <end position="169"/>
    </location>
</feature>
<dbReference type="Gene3D" id="1.10.10.10">
    <property type="entry name" value="Winged helix-like DNA-binding domain superfamily/Winged helix DNA-binding domain"/>
    <property type="match status" value="1"/>
</dbReference>
<evidence type="ECO:0000313" key="4">
    <source>
        <dbReference type="EMBL" id="EEG75998.1"/>
    </source>
</evidence>
<dbReference type="Gene3D" id="3.30.1340.20">
    <property type="entry name" value="3H domain"/>
    <property type="match status" value="1"/>
</dbReference>